<feature type="compositionally biased region" description="Basic residues" evidence="1">
    <location>
        <begin position="61"/>
        <end position="72"/>
    </location>
</feature>
<dbReference type="EMBL" id="JAHRHJ020000007">
    <property type="protein sequence ID" value="KAH9308460.1"/>
    <property type="molecule type" value="Genomic_DNA"/>
</dbReference>
<dbReference type="Proteomes" id="UP000824469">
    <property type="component" value="Unassembled WGS sequence"/>
</dbReference>
<feature type="compositionally biased region" description="Basic and acidic residues" evidence="1">
    <location>
        <begin position="126"/>
        <end position="142"/>
    </location>
</feature>
<feature type="compositionally biased region" description="Basic and acidic residues" evidence="1">
    <location>
        <begin position="354"/>
        <end position="375"/>
    </location>
</feature>
<proteinExistence type="predicted"/>
<feature type="compositionally biased region" description="Basic and acidic residues" evidence="1">
    <location>
        <begin position="163"/>
        <end position="184"/>
    </location>
</feature>
<keyword evidence="3" id="KW-1185">Reference proteome</keyword>
<reference evidence="2 3" key="1">
    <citation type="journal article" date="2021" name="Nat. Plants">
        <title>The Taxus genome provides insights into paclitaxel biosynthesis.</title>
        <authorList>
            <person name="Xiong X."/>
            <person name="Gou J."/>
            <person name="Liao Q."/>
            <person name="Li Y."/>
            <person name="Zhou Q."/>
            <person name="Bi G."/>
            <person name="Li C."/>
            <person name="Du R."/>
            <person name="Wang X."/>
            <person name="Sun T."/>
            <person name="Guo L."/>
            <person name="Liang H."/>
            <person name="Lu P."/>
            <person name="Wu Y."/>
            <person name="Zhang Z."/>
            <person name="Ro D.K."/>
            <person name="Shang Y."/>
            <person name="Huang S."/>
            <person name="Yan J."/>
        </authorList>
    </citation>
    <scope>NUCLEOTIDE SEQUENCE [LARGE SCALE GENOMIC DNA]</scope>
    <source>
        <strain evidence="2">Ta-2019</strain>
    </source>
</reference>
<accession>A0AA38FQS2</accession>
<evidence type="ECO:0000256" key="1">
    <source>
        <dbReference type="SAM" id="MobiDB-lite"/>
    </source>
</evidence>
<sequence>SRCTQDCGHKELNKKNYQPILPYQTKTSPIAGRMSRCFTFPPPGYANENNSSNGELGNLDKKKKHKGKKEKKEKREEKSKDEDKQHHMETKKKDKKHTHHKHKKDENTDRDGEQNIERNVIITDRLGGHEFDKKRVGDAQDSLKKGEVVAIKFLETERPFNGKCNEIDLSDRAGTRQTKDKTRDNGMGVDQKIDKDSVKSNINTRKRKEITTQSFLHFGDVEDGPKKREAVLIKFVETDRLGNTKCDNIDLSDREKSRQNNCKTRDNGMEEDQKAEKDMGKSNGKVRKSKEINTNSSLHVGDAQESPKKREAVSIRFVEREQFGNGKCHKINLSDIEGSRQNMDDTRDDDMEEEQKFDMDRDKINDIVRKRKEIDSNSSSH</sequence>
<dbReference type="AlphaFoldDB" id="A0AA38FQS2"/>
<feature type="compositionally biased region" description="Basic and acidic residues" evidence="1">
    <location>
        <begin position="104"/>
        <end position="116"/>
    </location>
</feature>
<name>A0AA38FQS2_TAXCH</name>
<feature type="compositionally biased region" description="Low complexity" evidence="1">
    <location>
        <begin position="47"/>
        <end position="57"/>
    </location>
</feature>
<feature type="compositionally biased region" description="Basic residues" evidence="1">
    <location>
        <begin position="93"/>
        <end position="103"/>
    </location>
</feature>
<feature type="compositionally biased region" description="Basic and acidic residues" evidence="1">
    <location>
        <begin position="245"/>
        <end position="280"/>
    </location>
</feature>
<feature type="non-terminal residue" evidence="2">
    <location>
        <position position="381"/>
    </location>
</feature>
<feature type="region of interest" description="Disordered" evidence="1">
    <location>
        <begin position="329"/>
        <end position="381"/>
    </location>
</feature>
<feature type="non-terminal residue" evidence="2">
    <location>
        <position position="1"/>
    </location>
</feature>
<protein>
    <submittedName>
        <fullName evidence="2">Uncharacterized protein</fullName>
    </submittedName>
</protein>
<organism evidence="2 3">
    <name type="scientific">Taxus chinensis</name>
    <name type="common">Chinese yew</name>
    <name type="synonym">Taxus wallichiana var. chinensis</name>
    <dbReference type="NCBI Taxonomy" id="29808"/>
    <lineage>
        <taxon>Eukaryota</taxon>
        <taxon>Viridiplantae</taxon>
        <taxon>Streptophyta</taxon>
        <taxon>Embryophyta</taxon>
        <taxon>Tracheophyta</taxon>
        <taxon>Spermatophyta</taxon>
        <taxon>Pinopsida</taxon>
        <taxon>Pinidae</taxon>
        <taxon>Conifers II</taxon>
        <taxon>Cupressales</taxon>
        <taxon>Taxaceae</taxon>
        <taxon>Taxus</taxon>
    </lineage>
</organism>
<gene>
    <name evidence="2" type="ORF">KI387_036371</name>
</gene>
<feature type="compositionally biased region" description="Basic and acidic residues" evidence="1">
    <location>
        <begin position="73"/>
        <end position="92"/>
    </location>
</feature>
<feature type="region of interest" description="Disordered" evidence="1">
    <location>
        <begin position="245"/>
        <end position="311"/>
    </location>
</feature>
<evidence type="ECO:0000313" key="2">
    <source>
        <dbReference type="EMBL" id="KAH9308460.1"/>
    </source>
</evidence>
<feature type="region of interest" description="Disordered" evidence="1">
    <location>
        <begin position="163"/>
        <end position="205"/>
    </location>
</feature>
<evidence type="ECO:0000313" key="3">
    <source>
        <dbReference type="Proteomes" id="UP000824469"/>
    </source>
</evidence>
<comment type="caution">
    <text evidence="2">The sequence shown here is derived from an EMBL/GenBank/DDBJ whole genome shotgun (WGS) entry which is preliminary data.</text>
</comment>
<feature type="region of interest" description="Disordered" evidence="1">
    <location>
        <begin position="14"/>
        <end position="142"/>
    </location>
</feature>